<evidence type="ECO:0000313" key="1">
    <source>
        <dbReference type="EMBL" id="CAJ2635786.1"/>
    </source>
</evidence>
<gene>
    <name evidence="1" type="ORF">MILVUS5_LOCUS6399</name>
</gene>
<protein>
    <submittedName>
        <fullName evidence="1">Uncharacterized protein</fullName>
    </submittedName>
</protein>
<reference evidence="1" key="1">
    <citation type="submission" date="2023-10" db="EMBL/GenBank/DDBJ databases">
        <authorList>
            <person name="Rodriguez Cubillos JULIANA M."/>
            <person name="De Vega J."/>
        </authorList>
    </citation>
    <scope>NUCLEOTIDE SEQUENCE</scope>
</reference>
<evidence type="ECO:0000313" key="2">
    <source>
        <dbReference type="Proteomes" id="UP001177021"/>
    </source>
</evidence>
<sequence length="297" mass="33554">MEMKNKTNEKASSLRWKILRQALLSNPSPSNSDEKSQTSIKRISRRTSHGFNLIPSHVIDDERGSTNCNGSSSIKDARVCYTLPIPNAPQLFLRQRVDNQSDLNDFQICNTYNIDNTGLVIGHQKMFLLIIACHIEIYSAVTEASEVAISDGNPQVVDYTQRNIEANTGAFGDTVVKSMMLHWNQEDTSSVADTFDIIVASDCTFFKDFHKDLVRTVKHLLSKTESSEALFLSPKRGNSLDLFLEVAKENGLHFSVTENYDKEVWKRHEGFLNGSDRDSWPSYETGHCYPLLIKITL</sequence>
<dbReference type="EMBL" id="CASHSV030000002">
    <property type="protein sequence ID" value="CAJ2635786.1"/>
    <property type="molecule type" value="Genomic_DNA"/>
</dbReference>
<keyword evidence="2" id="KW-1185">Reference proteome</keyword>
<accession>A0ACB0IUV4</accession>
<organism evidence="1 2">
    <name type="scientific">Trifolium pratense</name>
    <name type="common">Red clover</name>
    <dbReference type="NCBI Taxonomy" id="57577"/>
    <lineage>
        <taxon>Eukaryota</taxon>
        <taxon>Viridiplantae</taxon>
        <taxon>Streptophyta</taxon>
        <taxon>Embryophyta</taxon>
        <taxon>Tracheophyta</taxon>
        <taxon>Spermatophyta</taxon>
        <taxon>Magnoliopsida</taxon>
        <taxon>eudicotyledons</taxon>
        <taxon>Gunneridae</taxon>
        <taxon>Pentapetalae</taxon>
        <taxon>rosids</taxon>
        <taxon>fabids</taxon>
        <taxon>Fabales</taxon>
        <taxon>Fabaceae</taxon>
        <taxon>Papilionoideae</taxon>
        <taxon>50 kb inversion clade</taxon>
        <taxon>NPAAA clade</taxon>
        <taxon>Hologalegina</taxon>
        <taxon>IRL clade</taxon>
        <taxon>Trifolieae</taxon>
        <taxon>Trifolium</taxon>
    </lineage>
</organism>
<comment type="caution">
    <text evidence="1">The sequence shown here is derived from an EMBL/GenBank/DDBJ whole genome shotgun (WGS) entry which is preliminary data.</text>
</comment>
<name>A0ACB0IUV4_TRIPR</name>
<dbReference type="Proteomes" id="UP001177021">
    <property type="component" value="Unassembled WGS sequence"/>
</dbReference>
<proteinExistence type="predicted"/>